<reference evidence="1" key="1">
    <citation type="submission" date="2025-08" db="UniProtKB">
        <authorList>
            <consortium name="Ensembl"/>
        </authorList>
    </citation>
    <scope>IDENTIFICATION</scope>
</reference>
<protein>
    <submittedName>
        <fullName evidence="1">Uncharacterized protein</fullName>
    </submittedName>
</protein>
<reference evidence="1" key="2">
    <citation type="submission" date="2025-09" db="UniProtKB">
        <authorList>
            <consortium name="Ensembl"/>
        </authorList>
    </citation>
    <scope>IDENTIFICATION</scope>
</reference>
<sequence length="158" mass="18728">MRSYRKAITSSRAKAKPHAGSPLWILWCRFSSPERKKFLPHCVQWKGLSPVWMLWWPLSRSSREKLLSCPDSEKLFPSPDVGKFLPHWKQGKGRSPLWMRWCRLMSLIRKYLPQSWQWYGRSAEGRLWVWAGSERDRLLGFDPLQQAVRHSPVCCCRC</sequence>
<dbReference type="Proteomes" id="UP000472260">
    <property type="component" value="Unassembled WGS sequence"/>
</dbReference>
<accession>A0A671PY87</accession>
<dbReference type="Ensembl" id="ENSSANT00000068265.1">
    <property type="protein sequence ID" value="ENSSANP00000064212.1"/>
    <property type="gene ID" value="ENSSANG00000032030.1"/>
</dbReference>
<evidence type="ECO:0000313" key="2">
    <source>
        <dbReference type="Proteomes" id="UP000472260"/>
    </source>
</evidence>
<dbReference type="AlphaFoldDB" id="A0A671PY87"/>
<organism evidence="1 2">
    <name type="scientific">Sinocyclocheilus anshuiensis</name>
    <dbReference type="NCBI Taxonomy" id="1608454"/>
    <lineage>
        <taxon>Eukaryota</taxon>
        <taxon>Metazoa</taxon>
        <taxon>Chordata</taxon>
        <taxon>Craniata</taxon>
        <taxon>Vertebrata</taxon>
        <taxon>Euteleostomi</taxon>
        <taxon>Actinopterygii</taxon>
        <taxon>Neopterygii</taxon>
        <taxon>Teleostei</taxon>
        <taxon>Ostariophysi</taxon>
        <taxon>Cypriniformes</taxon>
        <taxon>Cyprinidae</taxon>
        <taxon>Cyprininae</taxon>
        <taxon>Sinocyclocheilus</taxon>
    </lineage>
</organism>
<keyword evidence="2" id="KW-1185">Reference proteome</keyword>
<name>A0A671PY87_9TELE</name>
<proteinExistence type="predicted"/>
<evidence type="ECO:0000313" key="1">
    <source>
        <dbReference type="Ensembl" id="ENSSANP00000064212.1"/>
    </source>
</evidence>